<protein>
    <submittedName>
        <fullName evidence="2">YutD-like domain-containing protein</fullName>
    </submittedName>
</protein>
<gene>
    <name evidence="2" type="ORF">ACFSUF_15160</name>
</gene>
<dbReference type="EMBL" id="JBHUME010000008">
    <property type="protein sequence ID" value="MFD2613770.1"/>
    <property type="molecule type" value="Genomic_DNA"/>
</dbReference>
<feature type="compositionally biased region" description="Basic and acidic residues" evidence="1">
    <location>
        <begin position="269"/>
        <end position="291"/>
    </location>
</feature>
<name>A0ABW5PER2_9BACL</name>
<dbReference type="RefSeq" id="WP_377603861.1">
    <property type="nucleotide sequence ID" value="NZ_JBHUME010000008.1"/>
</dbReference>
<dbReference type="InterPro" id="IPR009370">
    <property type="entry name" value="YutD-like"/>
</dbReference>
<feature type="compositionally biased region" description="Polar residues" evidence="1">
    <location>
        <begin position="187"/>
        <end position="199"/>
    </location>
</feature>
<dbReference type="InterPro" id="IPR038141">
    <property type="entry name" value="YutD-like_sf"/>
</dbReference>
<feature type="region of interest" description="Disordered" evidence="1">
    <location>
        <begin position="108"/>
        <end position="298"/>
    </location>
</feature>
<evidence type="ECO:0000256" key="1">
    <source>
        <dbReference type="SAM" id="MobiDB-lite"/>
    </source>
</evidence>
<sequence length="298" mass="32941">MTGKTYQIIQEHKIAWNPEAFRDRYSEVLERYDYIVGDWGYNQLRLKGFFKEDNPKVTRESSVAVLQDYLHEYCNFGCAYFILEKVNDPVPEELNPATTIVVDFKHTGPRYAEPKPAPEAKVSKHQDGQQEGRKGGSQANEAREGGNENRSGEGRRKGDPRFHEKRRGEGRPDKRDRSQDGKAAGRSQGNRNHPSAGTAQGNSQLGGKGGNKGSQQGQGQNQGQNQGQGGKDRAQGNGPSNQAKANHKQTHQAGHPKSNPLREATSQDSGRKEGKPRENSGSRDQSQRDRGQGPAVNK</sequence>
<evidence type="ECO:0000313" key="3">
    <source>
        <dbReference type="Proteomes" id="UP001597541"/>
    </source>
</evidence>
<feature type="compositionally biased region" description="Basic and acidic residues" evidence="1">
    <location>
        <begin position="141"/>
        <end position="180"/>
    </location>
</feature>
<dbReference type="Gene3D" id="3.50.4.20">
    <property type="match status" value="1"/>
</dbReference>
<proteinExistence type="predicted"/>
<organism evidence="2 3">
    <name type="scientific">Paenibacillus gansuensis</name>
    <dbReference type="NCBI Taxonomy" id="306542"/>
    <lineage>
        <taxon>Bacteria</taxon>
        <taxon>Bacillati</taxon>
        <taxon>Bacillota</taxon>
        <taxon>Bacilli</taxon>
        <taxon>Bacillales</taxon>
        <taxon>Paenibacillaceae</taxon>
        <taxon>Paenibacillus</taxon>
    </lineage>
</organism>
<dbReference type="Proteomes" id="UP001597541">
    <property type="component" value="Unassembled WGS sequence"/>
</dbReference>
<reference evidence="3" key="1">
    <citation type="journal article" date="2019" name="Int. J. Syst. Evol. Microbiol.">
        <title>The Global Catalogue of Microorganisms (GCM) 10K type strain sequencing project: providing services to taxonomists for standard genome sequencing and annotation.</title>
        <authorList>
            <consortium name="The Broad Institute Genomics Platform"/>
            <consortium name="The Broad Institute Genome Sequencing Center for Infectious Disease"/>
            <person name="Wu L."/>
            <person name="Ma J."/>
        </authorList>
    </citation>
    <scope>NUCLEOTIDE SEQUENCE [LARGE SCALE GENOMIC DNA]</scope>
    <source>
        <strain evidence="3">KCTC 3950</strain>
    </source>
</reference>
<keyword evidence="3" id="KW-1185">Reference proteome</keyword>
<accession>A0ABW5PER2</accession>
<feature type="compositionally biased region" description="Basic and acidic residues" evidence="1">
    <location>
        <begin position="112"/>
        <end position="134"/>
    </location>
</feature>
<feature type="compositionally biased region" description="Low complexity" evidence="1">
    <location>
        <begin position="213"/>
        <end position="225"/>
    </location>
</feature>
<evidence type="ECO:0000313" key="2">
    <source>
        <dbReference type="EMBL" id="MFD2613770.1"/>
    </source>
</evidence>
<dbReference type="Pfam" id="PF06265">
    <property type="entry name" value="YutD-like"/>
    <property type="match status" value="1"/>
</dbReference>
<comment type="caution">
    <text evidence="2">The sequence shown here is derived from an EMBL/GenBank/DDBJ whole genome shotgun (WGS) entry which is preliminary data.</text>
</comment>